<keyword evidence="2" id="KW-1185">Reference proteome</keyword>
<dbReference type="RefSeq" id="WP_109949624.1">
    <property type="nucleotide sequence ID" value="NZ_CP029551.1"/>
</dbReference>
<name>A0A2U8VLK5_9HYPH</name>
<dbReference type="OrthoDB" id="7996116at2"/>
<dbReference type="EMBL" id="CP029551">
    <property type="protein sequence ID" value="AWN34483.1"/>
    <property type="molecule type" value="Genomic_DNA"/>
</dbReference>
<gene>
    <name evidence="1" type="ORF">DK427_00930</name>
</gene>
<evidence type="ECO:0000313" key="2">
    <source>
        <dbReference type="Proteomes" id="UP000246058"/>
    </source>
</evidence>
<protein>
    <submittedName>
        <fullName evidence="1">Uncharacterized protein</fullName>
    </submittedName>
</protein>
<dbReference type="Proteomes" id="UP000246058">
    <property type="component" value="Chromosome"/>
</dbReference>
<evidence type="ECO:0000313" key="1">
    <source>
        <dbReference type="EMBL" id="AWN34483.1"/>
    </source>
</evidence>
<sequence>MQQDTPEVDRTARTIAENVCEAYMRQAQGGLNPQTEQTLLTRLAEAIRPEVPGGTPRDIIDAANAALDAWEQQQAGFHGPRVSALNRADGSVGMNAA</sequence>
<dbReference type="AlphaFoldDB" id="A0A2U8VLK5"/>
<proteinExistence type="predicted"/>
<dbReference type="KEGG" id="meti:DK427_00930"/>
<accession>A0A2U8VLK5</accession>
<reference evidence="1 2" key="1">
    <citation type="submission" date="2018-05" db="EMBL/GenBank/DDBJ databases">
        <title>Complete Genome Sequence of Methylobacterium sp. 17Sr1-43.</title>
        <authorList>
            <person name="Srinivasan S."/>
        </authorList>
    </citation>
    <scope>NUCLEOTIDE SEQUENCE [LARGE SCALE GENOMIC DNA]</scope>
    <source>
        <strain evidence="1 2">17Sr1-43</strain>
    </source>
</reference>
<organism evidence="1 2">
    <name type="scientific">Methylobacterium radiodurans</name>
    <dbReference type="NCBI Taxonomy" id="2202828"/>
    <lineage>
        <taxon>Bacteria</taxon>
        <taxon>Pseudomonadati</taxon>
        <taxon>Pseudomonadota</taxon>
        <taxon>Alphaproteobacteria</taxon>
        <taxon>Hyphomicrobiales</taxon>
        <taxon>Methylobacteriaceae</taxon>
        <taxon>Methylobacterium</taxon>
    </lineage>
</organism>